<dbReference type="OMA" id="GGWLCSK"/>
<reference evidence="2" key="1">
    <citation type="submission" date="2025-08" db="UniProtKB">
        <authorList>
            <consortium name="Ensembl"/>
        </authorList>
    </citation>
    <scope>IDENTIFICATION</scope>
</reference>
<evidence type="ECO:0000313" key="2">
    <source>
        <dbReference type="Ensembl" id="ENSMLEP00000020683.1"/>
    </source>
</evidence>
<protein>
    <submittedName>
        <fullName evidence="2">Uncharacterized protein</fullName>
    </submittedName>
</protein>
<name>A0A2K5YYQ2_MANLE</name>
<dbReference type="AlphaFoldDB" id="A0A2K5YYQ2"/>
<keyword evidence="1" id="KW-0472">Membrane</keyword>
<evidence type="ECO:0000313" key="3">
    <source>
        <dbReference type="Proteomes" id="UP000233140"/>
    </source>
</evidence>
<evidence type="ECO:0000256" key="1">
    <source>
        <dbReference type="SAM" id="Phobius"/>
    </source>
</evidence>
<proteinExistence type="predicted"/>
<keyword evidence="3" id="KW-1185">Reference proteome</keyword>
<reference evidence="2" key="2">
    <citation type="submission" date="2025-09" db="UniProtKB">
        <authorList>
            <consortium name="Ensembl"/>
        </authorList>
    </citation>
    <scope>IDENTIFICATION</scope>
</reference>
<sequence>GGFISGGWLCSKPSVLVHIAPCPGLVGVGHLSLFLLTVWLSSPLQAWGWHDAAICQTRAPESQRCNQRQTNKNDEQARCLCYFPRTIVLFLKRAWGRSNSHRSSST</sequence>
<dbReference type="GeneTree" id="ENSGT00550000076295"/>
<organism evidence="2 3">
    <name type="scientific">Mandrillus leucophaeus</name>
    <name type="common">Drill</name>
    <name type="synonym">Papio leucophaeus</name>
    <dbReference type="NCBI Taxonomy" id="9568"/>
    <lineage>
        <taxon>Eukaryota</taxon>
        <taxon>Metazoa</taxon>
        <taxon>Chordata</taxon>
        <taxon>Craniata</taxon>
        <taxon>Vertebrata</taxon>
        <taxon>Euteleostomi</taxon>
        <taxon>Mammalia</taxon>
        <taxon>Eutheria</taxon>
        <taxon>Euarchontoglires</taxon>
        <taxon>Primates</taxon>
        <taxon>Haplorrhini</taxon>
        <taxon>Catarrhini</taxon>
        <taxon>Cercopithecidae</taxon>
        <taxon>Cercopithecinae</taxon>
        <taxon>Mandrillus</taxon>
    </lineage>
</organism>
<dbReference type="Proteomes" id="UP000233140">
    <property type="component" value="Unassembled WGS sequence"/>
</dbReference>
<accession>A0A2K5YYQ2</accession>
<keyword evidence="1" id="KW-1133">Transmembrane helix</keyword>
<dbReference type="Ensembl" id="ENSMLET00000044181.1">
    <property type="protein sequence ID" value="ENSMLEP00000020683.1"/>
    <property type="gene ID" value="ENSMLEG00000034560.1"/>
</dbReference>
<feature type="transmembrane region" description="Helical" evidence="1">
    <location>
        <begin position="15"/>
        <end position="40"/>
    </location>
</feature>
<keyword evidence="1" id="KW-0812">Transmembrane</keyword>